<dbReference type="OrthoDB" id="392571at2759"/>
<evidence type="ECO:0000256" key="1">
    <source>
        <dbReference type="ARBA" id="ARBA00001933"/>
    </source>
</evidence>
<dbReference type="EMBL" id="JNBR01000005">
    <property type="protein sequence ID" value="OQS01564.1"/>
    <property type="molecule type" value="Genomic_DNA"/>
</dbReference>
<evidence type="ECO:0000313" key="9">
    <source>
        <dbReference type="Proteomes" id="UP000243579"/>
    </source>
</evidence>
<comment type="caution">
    <text evidence="8">The sequence shown here is derived from an EMBL/GenBank/DDBJ whole genome shotgun (WGS) entry which is preliminary data.</text>
</comment>
<keyword evidence="3" id="KW-0210">Decarboxylase</keyword>
<dbReference type="InterPro" id="IPR015421">
    <property type="entry name" value="PyrdxlP-dep_Trfase_major"/>
</dbReference>
<dbReference type="PANTHER" id="PTHR11999">
    <property type="entry name" value="GROUP II PYRIDOXAL-5-PHOSPHATE DECARBOXYLASE"/>
    <property type="match status" value="1"/>
</dbReference>
<accession>A0A1V9ZU92</accession>
<evidence type="ECO:0000313" key="8">
    <source>
        <dbReference type="EMBL" id="OQS01564.1"/>
    </source>
</evidence>
<evidence type="ECO:0000256" key="4">
    <source>
        <dbReference type="ARBA" id="ARBA00022898"/>
    </source>
</evidence>
<comment type="similarity">
    <text evidence="2 7">Belongs to the group II decarboxylase family.</text>
</comment>
<dbReference type="STRING" id="1202772.A0A1V9ZU92"/>
<feature type="modified residue" description="N6-(pyridoxal phosphate)lysine" evidence="6">
    <location>
        <position position="295"/>
    </location>
</feature>
<protein>
    <submittedName>
        <fullName evidence="8">Pyridoxal-dependent decarboxylase</fullName>
    </submittedName>
</protein>
<reference evidence="8 9" key="1">
    <citation type="journal article" date="2014" name="Genome Biol. Evol.">
        <title>The secreted proteins of Achlya hypogyna and Thraustotheca clavata identify the ancestral oomycete secretome and reveal gene acquisitions by horizontal gene transfer.</title>
        <authorList>
            <person name="Misner I."/>
            <person name="Blouin N."/>
            <person name="Leonard G."/>
            <person name="Richards T.A."/>
            <person name="Lane C.E."/>
        </authorList>
    </citation>
    <scope>NUCLEOTIDE SEQUENCE [LARGE SCALE GENOMIC DNA]</scope>
    <source>
        <strain evidence="8 9">ATCC 48635</strain>
    </source>
</reference>
<dbReference type="InterPro" id="IPR015424">
    <property type="entry name" value="PyrdxlP-dep_Trfase"/>
</dbReference>
<dbReference type="InterPro" id="IPR015422">
    <property type="entry name" value="PyrdxlP-dep_Trfase_small"/>
</dbReference>
<evidence type="ECO:0000256" key="2">
    <source>
        <dbReference type="ARBA" id="ARBA00009533"/>
    </source>
</evidence>
<dbReference type="InterPro" id="IPR010977">
    <property type="entry name" value="Aromatic_deC"/>
</dbReference>
<dbReference type="GO" id="GO:0030170">
    <property type="term" value="F:pyridoxal phosphate binding"/>
    <property type="evidence" value="ECO:0007669"/>
    <property type="project" value="InterPro"/>
</dbReference>
<dbReference type="PANTHER" id="PTHR11999:SF70">
    <property type="entry name" value="MIP05841P"/>
    <property type="match status" value="1"/>
</dbReference>
<evidence type="ECO:0000256" key="5">
    <source>
        <dbReference type="ARBA" id="ARBA00023239"/>
    </source>
</evidence>
<sequence>MHPILDSDRTALAELTASARAVTLDYLQSLDVAPAARVKQSAEATRIPPSYEGIGAAATLTHFQTSWLPRLASSAGPRYLGFVTGGATPASLIGDWLTSAVDQNPQSHWDSDAPELEHETVRRLATWFGLASHTGTFVTGATMSNFVGLAIGREWVGDQRNISVSDEGLAALGPVAIYSARPHSSVHKAASMLGLGRRAVISVPSFPGREAIDVAALEAILAAHPCTACIVVATLGTVNSGDFDDIDALADLQAKYPFWLHVDGAFGAFAALDPRLESHVRALDRADSVCIDCHKWMNVPYDSALQFTRRRDLQVRVFQNAATYLGNVGANPNFVHLTPENSRRWRALAAWFSITAYGRQGHADIVVRNIDSARALGERILAELDAYLVLLAPVRLNVVLFTLRDSPDEARLLDLLAALRDSGETFMTPTCFEGTWAMRAAFSNWQTTPADGDRIFEALKRAVVGSGD</sequence>
<dbReference type="Gene3D" id="3.40.640.10">
    <property type="entry name" value="Type I PLP-dependent aspartate aminotransferase-like (Major domain)"/>
    <property type="match status" value="1"/>
</dbReference>
<dbReference type="Gene3D" id="3.90.1150.10">
    <property type="entry name" value="Aspartate Aminotransferase, domain 1"/>
    <property type="match status" value="1"/>
</dbReference>
<keyword evidence="5 7" id="KW-0456">Lyase</keyword>
<dbReference type="Proteomes" id="UP000243579">
    <property type="component" value="Unassembled WGS sequence"/>
</dbReference>
<dbReference type="GO" id="GO:0016831">
    <property type="term" value="F:carboxy-lyase activity"/>
    <property type="evidence" value="ECO:0007669"/>
    <property type="project" value="UniProtKB-KW"/>
</dbReference>
<organism evidence="8 9">
    <name type="scientific">Achlya hypogyna</name>
    <name type="common">Oomycete</name>
    <name type="synonym">Protoachlya hypogyna</name>
    <dbReference type="NCBI Taxonomy" id="1202772"/>
    <lineage>
        <taxon>Eukaryota</taxon>
        <taxon>Sar</taxon>
        <taxon>Stramenopiles</taxon>
        <taxon>Oomycota</taxon>
        <taxon>Saprolegniomycetes</taxon>
        <taxon>Saprolegniales</taxon>
        <taxon>Achlyaceae</taxon>
        <taxon>Achlya</taxon>
    </lineage>
</organism>
<name>A0A1V9ZU92_ACHHY</name>
<evidence type="ECO:0000256" key="6">
    <source>
        <dbReference type="PIRSR" id="PIRSR602129-50"/>
    </source>
</evidence>
<gene>
    <name evidence="8" type="ORF">ACHHYP_00591</name>
</gene>
<dbReference type="AlphaFoldDB" id="A0A1V9ZU92"/>
<evidence type="ECO:0000256" key="7">
    <source>
        <dbReference type="RuleBase" id="RU000382"/>
    </source>
</evidence>
<dbReference type="Pfam" id="PF00282">
    <property type="entry name" value="Pyridoxal_deC"/>
    <property type="match status" value="1"/>
</dbReference>
<dbReference type="InterPro" id="IPR002129">
    <property type="entry name" value="PyrdxlP-dep_de-COase"/>
</dbReference>
<keyword evidence="9" id="KW-1185">Reference proteome</keyword>
<proteinExistence type="inferred from homology"/>
<comment type="cofactor">
    <cofactor evidence="1 6 7">
        <name>pyridoxal 5'-phosphate</name>
        <dbReference type="ChEBI" id="CHEBI:597326"/>
    </cofactor>
</comment>
<dbReference type="SUPFAM" id="SSF53383">
    <property type="entry name" value="PLP-dependent transferases"/>
    <property type="match status" value="1"/>
</dbReference>
<evidence type="ECO:0000256" key="3">
    <source>
        <dbReference type="ARBA" id="ARBA00022793"/>
    </source>
</evidence>
<dbReference type="GO" id="GO:0019752">
    <property type="term" value="P:carboxylic acid metabolic process"/>
    <property type="evidence" value="ECO:0007669"/>
    <property type="project" value="InterPro"/>
</dbReference>
<keyword evidence="4 6" id="KW-0663">Pyridoxal phosphate</keyword>